<evidence type="ECO:0000313" key="1">
    <source>
        <dbReference type="EMBL" id="SKB71993.1"/>
    </source>
</evidence>
<dbReference type="Gene3D" id="3.30.70.1520">
    <property type="entry name" value="Heterotetrameric sarcosine oxidase"/>
    <property type="match status" value="1"/>
</dbReference>
<dbReference type="AlphaFoldDB" id="A0A1T5DKK8"/>
<dbReference type="RefSeq" id="WP_079639097.1">
    <property type="nucleotide sequence ID" value="NZ_FUYP01000015.1"/>
</dbReference>
<keyword evidence="2" id="KW-1185">Reference proteome</keyword>
<dbReference type="InterPro" id="IPR007375">
    <property type="entry name" value="SoxG"/>
</dbReference>
<evidence type="ECO:0000313" key="2">
    <source>
        <dbReference type="Proteomes" id="UP000190044"/>
    </source>
</evidence>
<sequence length="172" mass="18570">MSEPGPQRCWHTEEDFGIGKVRIAASDADVRLSLALGLESPAGGRMMRDDRLACIPLGPQEWTIIGSADAVQAALTRVAEAFREDLALVLDMSHGAALLRLSGPQAIGRIAAYCDLDLHPASFPTNHAARTRFGDVGVTLARLDDCPSFWLIVDQSYAEYLTLLLDHDAPAT</sequence>
<reference evidence="2" key="1">
    <citation type="submission" date="2017-02" db="EMBL/GenBank/DDBJ databases">
        <authorList>
            <person name="Varghese N."/>
            <person name="Submissions S."/>
        </authorList>
    </citation>
    <scope>NUCLEOTIDE SEQUENCE [LARGE SCALE GENOMIC DNA]</scope>
    <source>
        <strain evidence="2">R11H</strain>
    </source>
</reference>
<dbReference type="SUPFAM" id="SSF103025">
    <property type="entry name" value="Folate-binding domain"/>
    <property type="match status" value="1"/>
</dbReference>
<name>A0A1T5DKK8_9SPHN</name>
<dbReference type="Proteomes" id="UP000190044">
    <property type="component" value="Unassembled WGS sequence"/>
</dbReference>
<dbReference type="Pfam" id="PF04268">
    <property type="entry name" value="SoxG"/>
    <property type="match status" value="1"/>
</dbReference>
<protein>
    <submittedName>
        <fullName evidence="1">Sarcosine oxidase subunit gamma</fullName>
    </submittedName>
</protein>
<organism evidence="1 2">
    <name type="scientific">Sphingopyxis flava</name>
    <dbReference type="NCBI Taxonomy" id="1507287"/>
    <lineage>
        <taxon>Bacteria</taxon>
        <taxon>Pseudomonadati</taxon>
        <taxon>Pseudomonadota</taxon>
        <taxon>Alphaproteobacteria</taxon>
        <taxon>Sphingomonadales</taxon>
        <taxon>Sphingomonadaceae</taxon>
        <taxon>Sphingopyxis</taxon>
    </lineage>
</organism>
<accession>A0A1T5DKK8</accession>
<gene>
    <name evidence="1" type="ORF">SAMN06295937_10152</name>
</gene>
<dbReference type="EMBL" id="FUYP01000015">
    <property type="protein sequence ID" value="SKB71993.1"/>
    <property type="molecule type" value="Genomic_DNA"/>
</dbReference>
<dbReference type="InterPro" id="IPR027266">
    <property type="entry name" value="TrmE/GcvT-like"/>
</dbReference>
<dbReference type="OrthoDB" id="9814782at2"/>
<dbReference type="Gene3D" id="3.30.1360.120">
    <property type="entry name" value="Probable tRNA modification gtpase trme, domain 1"/>
    <property type="match status" value="1"/>
</dbReference>
<proteinExistence type="predicted"/>